<dbReference type="EMBL" id="CADCXU010013523">
    <property type="protein sequence ID" value="CAB0003549.1"/>
    <property type="molecule type" value="Genomic_DNA"/>
</dbReference>
<dbReference type="AlphaFoldDB" id="A0A6H5GJH9"/>
<protein>
    <submittedName>
        <fullName evidence="1">Uncharacterized protein</fullName>
    </submittedName>
</protein>
<name>A0A6H5GJH9_9HEMI</name>
<proteinExistence type="predicted"/>
<evidence type="ECO:0000313" key="1">
    <source>
        <dbReference type="EMBL" id="CAB0003549.1"/>
    </source>
</evidence>
<sequence length="159" mass="17625">MFVSARPYTLFNRILNNSQGAVGRKNATEKVSPAPDGKGRKRKCMREVVASAAGAPGTLRCQSARPLRGILRTTVVREGRGEPVVGGPALAIWKGGLRSVILTEASPPDSYAGECCQCCRMLAMHWVNDEDVRRAFSWYARPWSCMFISRRYTIAAERY</sequence>
<organism evidence="1 2">
    <name type="scientific">Nesidiocoris tenuis</name>
    <dbReference type="NCBI Taxonomy" id="355587"/>
    <lineage>
        <taxon>Eukaryota</taxon>
        <taxon>Metazoa</taxon>
        <taxon>Ecdysozoa</taxon>
        <taxon>Arthropoda</taxon>
        <taxon>Hexapoda</taxon>
        <taxon>Insecta</taxon>
        <taxon>Pterygota</taxon>
        <taxon>Neoptera</taxon>
        <taxon>Paraneoptera</taxon>
        <taxon>Hemiptera</taxon>
        <taxon>Heteroptera</taxon>
        <taxon>Panheteroptera</taxon>
        <taxon>Cimicomorpha</taxon>
        <taxon>Miridae</taxon>
        <taxon>Dicyphina</taxon>
        <taxon>Nesidiocoris</taxon>
    </lineage>
</organism>
<dbReference type="Proteomes" id="UP000479000">
    <property type="component" value="Unassembled WGS sequence"/>
</dbReference>
<accession>A0A6H5GJH9</accession>
<gene>
    <name evidence="1" type="ORF">NTEN_LOCUS9069</name>
</gene>
<evidence type="ECO:0000313" key="2">
    <source>
        <dbReference type="Proteomes" id="UP000479000"/>
    </source>
</evidence>
<keyword evidence="2" id="KW-1185">Reference proteome</keyword>
<reference evidence="1 2" key="1">
    <citation type="submission" date="2020-02" db="EMBL/GenBank/DDBJ databases">
        <authorList>
            <person name="Ferguson B K."/>
        </authorList>
    </citation>
    <scope>NUCLEOTIDE SEQUENCE [LARGE SCALE GENOMIC DNA]</scope>
</reference>